<keyword evidence="4" id="KW-0641">Proline biosynthesis</keyword>
<dbReference type="EMBL" id="MOAZ01000014">
    <property type="protein sequence ID" value="ROM49348.1"/>
    <property type="molecule type" value="Genomic_DNA"/>
</dbReference>
<dbReference type="InterPro" id="IPR029036">
    <property type="entry name" value="P5CR_dimer"/>
</dbReference>
<dbReference type="SUPFAM" id="SSF48179">
    <property type="entry name" value="6-phosphogluconate dehydrogenase C-terminal domain-like"/>
    <property type="match status" value="1"/>
</dbReference>
<comment type="function">
    <text evidence="4">Catalyzes the reduction of 1-pyrroline-5-carboxylate (PCA) to L-proline.</text>
</comment>
<keyword evidence="4" id="KW-0963">Cytoplasm</keyword>
<evidence type="ECO:0000259" key="5">
    <source>
        <dbReference type="Pfam" id="PF03807"/>
    </source>
</evidence>
<comment type="subcellular location">
    <subcellularLocation>
        <location evidence="4">Cytoplasm</location>
    </subcellularLocation>
</comment>
<organism evidence="7 8">
    <name type="scientific">Pseudomonas canadensis</name>
    <dbReference type="NCBI Taxonomy" id="915099"/>
    <lineage>
        <taxon>Bacteria</taxon>
        <taxon>Pseudomonadati</taxon>
        <taxon>Pseudomonadota</taxon>
        <taxon>Gammaproteobacteria</taxon>
        <taxon>Pseudomonadales</taxon>
        <taxon>Pseudomonadaceae</taxon>
        <taxon>Pseudomonas</taxon>
    </lineage>
</organism>
<proteinExistence type="inferred from homology"/>
<dbReference type="GO" id="GO:0005737">
    <property type="term" value="C:cytoplasm"/>
    <property type="evidence" value="ECO:0007669"/>
    <property type="project" value="UniProtKB-SubCell"/>
</dbReference>
<dbReference type="Proteomes" id="UP000283389">
    <property type="component" value="Unassembled WGS sequence"/>
</dbReference>
<dbReference type="UniPathway" id="UPA00098">
    <property type="reaction ID" value="UER00361"/>
</dbReference>
<accession>A0A423F440</accession>
<name>A0A423F440_9PSED</name>
<dbReference type="InterPro" id="IPR028939">
    <property type="entry name" value="P5C_Rdtase_cat_N"/>
</dbReference>
<comment type="pathway">
    <text evidence="4">Amino-acid biosynthesis; L-proline biosynthesis; L-proline from L-glutamate 5-semialdehyde: step 1/1.</text>
</comment>
<dbReference type="GO" id="GO:0055129">
    <property type="term" value="P:L-proline biosynthetic process"/>
    <property type="evidence" value="ECO:0007669"/>
    <property type="project" value="UniProtKB-UniRule"/>
</dbReference>
<dbReference type="AlphaFoldDB" id="A0A423F440"/>
<gene>
    <name evidence="4" type="primary">proC</name>
    <name evidence="7" type="ORF">BK649_18260</name>
</gene>
<dbReference type="Gene3D" id="1.10.3730.10">
    <property type="entry name" value="ProC C-terminal domain-like"/>
    <property type="match status" value="1"/>
</dbReference>
<evidence type="ECO:0000256" key="1">
    <source>
        <dbReference type="ARBA" id="ARBA00005525"/>
    </source>
</evidence>
<evidence type="ECO:0000256" key="4">
    <source>
        <dbReference type="HAMAP-Rule" id="MF_01925"/>
    </source>
</evidence>
<feature type="domain" description="Pyrroline-5-carboxylate reductase catalytic N-terminal" evidence="5">
    <location>
        <begin position="7"/>
        <end position="97"/>
    </location>
</feature>
<evidence type="ECO:0000313" key="7">
    <source>
        <dbReference type="EMBL" id="ROM49348.1"/>
    </source>
</evidence>
<protein>
    <recommendedName>
        <fullName evidence="4">Pyrroline-5-carboxylate reductase</fullName>
        <shortName evidence="4">P5C reductase</shortName>
        <shortName evidence="4">P5CR</shortName>
        <ecNumber evidence="4">1.5.1.2</ecNumber>
    </recommendedName>
    <alternativeName>
        <fullName evidence="4">PCA reductase</fullName>
    </alternativeName>
</protein>
<evidence type="ECO:0000259" key="6">
    <source>
        <dbReference type="Pfam" id="PF14748"/>
    </source>
</evidence>
<comment type="catalytic activity">
    <reaction evidence="4">
        <text>L-proline + NADP(+) = (S)-1-pyrroline-5-carboxylate + NADPH + 2 H(+)</text>
        <dbReference type="Rhea" id="RHEA:14109"/>
        <dbReference type="ChEBI" id="CHEBI:15378"/>
        <dbReference type="ChEBI" id="CHEBI:17388"/>
        <dbReference type="ChEBI" id="CHEBI:57783"/>
        <dbReference type="ChEBI" id="CHEBI:58349"/>
        <dbReference type="ChEBI" id="CHEBI:60039"/>
        <dbReference type="EC" id="1.5.1.2"/>
    </reaction>
</comment>
<dbReference type="GO" id="GO:0004735">
    <property type="term" value="F:pyrroline-5-carboxylate reductase activity"/>
    <property type="evidence" value="ECO:0007669"/>
    <property type="project" value="UniProtKB-UniRule"/>
</dbReference>
<dbReference type="InterPro" id="IPR036291">
    <property type="entry name" value="NAD(P)-bd_dom_sf"/>
</dbReference>
<dbReference type="InterPro" id="IPR008927">
    <property type="entry name" value="6-PGluconate_DH-like_C_sf"/>
</dbReference>
<dbReference type="EC" id="1.5.1.2" evidence="4"/>
<evidence type="ECO:0000313" key="8">
    <source>
        <dbReference type="Proteomes" id="UP000283389"/>
    </source>
</evidence>
<dbReference type="SUPFAM" id="SSF51735">
    <property type="entry name" value="NAD(P)-binding Rossmann-fold domains"/>
    <property type="match status" value="1"/>
</dbReference>
<comment type="similarity">
    <text evidence="1 4">Belongs to the pyrroline-5-carboxylate reductase family.</text>
</comment>
<dbReference type="RefSeq" id="WP_123476804.1">
    <property type="nucleotide sequence ID" value="NZ_MOAZ01000014.1"/>
</dbReference>
<comment type="caution">
    <text evidence="7">The sequence shown here is derived from an EMBL/GenBank/DDBJ whole genome shotgun (WGS) entry which is preliminary data.</text>
</comment>
<reference evidence="7 8" key="1">
    <citation type="submission" date="2016-10" db="EMBL/GenBank/DDBJ databases">
        <title>Comparative genome analysis of multiple Pseudomonas spp. focuses on biocontrol and plant growth promoting traits.</title>
        <authorList>
            <person name="Tao X.-Y."/>
            <person name="Taylor C.G."/>
        </authorList>
    </citation>
    <scope>NUCLEOTIDE SEQUENCE [LARGE SCALE GENOMIC DNA]</scope>
    <source>
        <strain evidence="7 8">36C8</strain>
    </source>
</reference>
<dbReference type="InterPro" id="IPR000304">
    <property type="entry name" value="Pyrroline-COOH_reductase"/>
</dbReference>
<keyword evidence="4" id="KW-0028">Amino-acid biosynthesis</keyword>
<dbReference type="Gene3D" id="3.40.50.720">
    <property type="entry name" value="NAD(P)-binding Rossmann-like Domain"/>
    <property type="match status" value="1"/>
</dbReference>
<dbReference type="Pfam" id="PF14748">
    <property type="entry name" value="P5CR_dimer"/>
    <property type="match status" value="1"/>
</dbReference>
<comment type="catalytic activity">
    <reaction evidence="4">
        <text>L-proline + NAD(+) = (S)-1-pyrroline-5-carboxylate + NADH + 2 H(+)</text>
        <dbReference type="Rhea" id="RHEA:14105"/>
        <dbReference type="ChEBI" id="CHEBI:15378"/>
        <dbReference type="ChEBI" id="CHEBI:17388"/>
        <dbReference type="ChEBI" id="CHEBI:57540"/>
        <dbReference type="ChEBI" id="CHEBI:57945"/>
        <dbReference type="ChEBI" id="CHEBI:60039"/>
        <dbReference type="EC" id="1.5.1.2"/>
    </reaction>
</comment>
<dbReference type="HAMAP" id="MF_01925">
    <property type="entry name" value="P5C_reductase"/>
    <property type="match status" value="1"/>
</dbReference>
<evidence type="ECO:0000256" key="3">
    <source>
        <dbReference type="ARBA" id="ARBA00023002"/>
    </source>
</evidence>
<sequence length="268" mass="28804">MTTATNILIVGAGHMGSAIARGLKQSSPSMAIIVVEPNPDRRAEMISAGFIAEEGMPTSLASEIIILSIPPQAFPSFSEANPHIKQYPGMIVSVMAGITLSELKDRLKTPQLSRAIPNLPCAINEGMTVLTFTPQATKKNIDLVRDLFTKLGDLFIVNDEPLIDSATALVGGGPAYVSYFAAALVEYAISAGFDKTTATSVTNTLFRGTSILLTANSEPPMSLCERVMTPEGTTQRAIHFFNEKQIRNIIIDGLKHACTRSRKLGRRA</sequence>
<dbReference type="Pfam" id="PF03807">
    <property type="entry name" value="F420_oxidored"/>
    <property type="match status" value="1"/>
</dbReference>
<feature type="domain" description="Pyrroline-5-carboxylate reductase dimerisation" evidence="6">
    <location>
        <begin position="160"/>
        <end position="264"/>
    </location>
</feature>
<keyword evidence="3 4" id="KW-0560">Oxidoreductase</keyword>
<evidence type="ECO:0000256" key="2">
    <source>
        <dbReference type="ARBA" id="ARBA00022857"/>
    </source>
</evidence>
<dbReference type="PIRSF" id="PIRSF000193">
    <property type="entry name" value="Pyrrol-5-carb_rd"/>
    <property type="match status" value="1"/>
</dbReference>
<dbReference type="PANTHER" id="PTHR11645:SF0">
    <property type="entry name" value="PYRROLINE-5-CARBOXYLATE REDUCTASE 3"/>
    <property type="match status" value="1"/>
</dbReference>
<dbReference type="PANTHER" id="PTHR11645">
    <property type="entry name" value="PYRROLINE-5-CARBOXYLATE REDUCTASE"/>
    <property type="match status" value="1"/>
</dbReference>
<keyword evidence="2 4" id="KW-0521">NADP</keyword>